<dbReference type="EC" id="2.1.1.319" evidence="3"/>
<keyword evidence="16" id="KW-1185">Reference proteome</keyword>
<evidence type="ECO:0000256" key="12">
    <source>
        <dbReference type="PROSITE-ProRule" id="PRU01015"/>
    </source>
</evidence>
<comment type="similarity">
    <text evidence="2">Belongs to the NDRG family.</text>
</comment>
<dbReference type="GO" id="GO:0005634">
    <property type="term" value="C:nucleus"/>
    <property type="evidence" value="ECO:0007669"/>
    <property type="project" value="UniProtKB-SubCell"/>
</dbReference>
<dbReference type="EMBL" id="CM017885">
    <property type="protein sequence ID" value="KAG1367855.1"/>
    <property type="molecule type" value="Genomic_DNA"/>
</dbReference>
<evidence type="ECO:0000256" key="13">
    <source>
        <dbReference type="SAM" id="MobiDB-lite"/>
    </source>
</evidence>
<keyword evidence="5 12" id="KW-0808">Transferase</keyword>
<evidence type="ECO:0000256" key="3">
    <source>
        <dbReference type="ARBA" id="ARBA00011925"/>
    </source>
</evidence>
<evidence type="ECO:0000259" key="14">
    <source>
        <dbReference type="Pfam" id="PF22528"/>
    </source>
</evidence>
<gene>
    <name evidence="15" type="ORF">COCNU_14G003230</name>
</gene>
<dbReference type="InterPro" id="IPR029063">
    <property type="entry name" value="SAM-dependent_MTases_sf"/>
</dbReference>
<dbReference type="InterPro" id="IPR029058">
    <property type="entry name" value="AB_hydrolase_fold"/>
</dbReference>
<sequence>MGRRKDGNKSLAPGGSQKRSSSNGLDDAATGTSIGGGEEVDEEMLKDVVRTKTYQNVIYQNTFLFKNKVVLDVGAGTGILSLFCAKAGAKHVYSVECSHMADMAKEIVQANGFSNVITVLKGKVEEIELPVVHVDVIISEWMGYFLLFENMLNTVLYARDKWLINDGIVLPDKASLYLTAIEDAEYKEDKIEFWNDVYGFDMSCIRKEAMMEPLVDTVDQNQIVTNCQLLKTMNISKMAPGDASFTAPFKLVAERNDYIHALVAYFDVSFTQCHKMMGFSTGPRSKATHWKQTVLYLEDVLTICVGEALVGSMTVEPNKKNPRDVEIMLKYSLNGQHCQEHFIKTRHGTVSVAVFGDQEKPALVTYPDVALNYESCFQGLLFCPEAASLLLHNFCIYHISPPGHELGAAPISSDVPIPSVNDLADQIADVLDIFRLGPVMCLGVTAGAYILTLFATKYKERVAGLILVSPLCKAPSWTEWLYNKVISNLLYFYGMCGLVKDCLLQRYFSKEVRGSAQVPESDIVQACRSLLDERQGENVWRFLQSINGRYDITGELHQLQCRTLIFVGEDSPYYSDALHMTSKLDRRYSALVEVQACGSVVTEEQPHAMLIPMEYFFIGYGLYRPSQFTGSPRSPLSPWCISPDLLSPESMGVKLKPIKTRMSLDI</sequence>
<feature type="domain" description="Protein arginine N-methyltransferase" evidence="14">
    <location>
        <begin position="172"/>
        <end position="336"/>
    </location>
</feature>
<reference evidence="15" key="1">
    <citation type="journal article" date="2017" name="Gigascience">
        <title>The genome draft of coconut (Cocos nucifera).</title>
        <authorList>
            <person name="Xiao Y."/>
            <person name="Xu P."/>
            <person name="Fan H."/>
            <person name="Baudouin L."/>
            <person name="Xia W."/>
            <person name="Bocs S."/>
            <person name="Xu J."/>
            <person name="Li Q."/>
            <person name="Guo A."/>
            <person name="Zhou L."/>
            <person name="Li J."/>
            <person name="Wu Y."/>
            <person name="Ma Z."/>
            <person name="Armero A."/>
            <person name="Issali A.E."/>
            <person name="Liu N."/>
            <person name="Peng M."/>
            <person name="Yang Y."/>
        </authorList>
    </citation>
    <scope>NUCLEOTIDE SEQUENCE</scope>
    <source>
        <tissue evidence="15">Spear leaf of Hainan Tall coconut</tissue>
    </source>
</reference>
<keyword evidence="6 12" id="KW-0949">S-adenosyl-L-methionine</keyword>
<dbReference type="PROSITE" id="PS51678">
    <property type="entry name" value="SAM_MT_PRMT"/>
    <property type="match status" value="1"/>
</dbReference>
<evidence type="ECO:0000256" key="7">
    <source>
        <dbReference type="ARBA" id="ARBA00023242"/>
    </source>
</evidence>
<comment type="catalytic activity">
    <reaction evidence="9">
        <text>L-arginyl-[protein] + S-adenosyl-L-methionine = N(omega)-methyl-L-arginyl-[protein] + S-adenosyl-L-homocysteine + H(+)</text>
        <dbReference type="Rhea" id="RHEA:48100"/>
        <dbReference type="Rhea" id="RHEA-COMP:10532"/>
        <dbReference type="Rhea" id="RHEA-COMP:11990"/>
        <dbReference type="ChEBI" id="CHEBI:15378"/>
        <dbReference type="ChEBI" id="CHEBI:29965"/>
        <dbReference type="ChEBI" id="CHEBI:57856"/>
        <dbReference type="ChEBI" id="CHEBI:59789"/>
        <dbReference type="ChEBI" id="CHEBI:65280"/>
    </reaction>
    <physiologicalReaction direction="left-to-right" evidence="9">
        <dbReference type="Rhea" id="RHEA:48101"/>
    </physiologicalReaction>
</comment>
<keyword evidence="4 12" id="KW-0489">Methyltransferase</keyword>
<dbReference type="FunFam" id="3.40.50.150:FF:000116">
    <property type="entry name" value="probable protein arginine N-methyltransferase 1"/>
    <property type="match status" value="1"/>
</dbReference>
<evidence type="ECO:0000256" key="4">
    <source>
        <dbReference type="ARBA" id="ARBA00022603"/>
    </source>
</evidence>
<dbReference type="InterPro" id="IPR004142">
    <property type="entry name" value="NDRG"/>
</dbReference>
<feature type="region of interest" description="Disordered" evidence="13">
    <location>
        <begin position="1"/>
        <end position="36"/>
    </location>
</feature>
<dbReference type="GO" id="GO:0035242">
    <property type="term" value="F:protein-arginine omega-N asymmetric methyltransferase activity"/>
    <property type="evidence" value="ECO:0007669"/>
    <property type="project" value="UniProtKB-EC"/>
</dbReference>
<evidence type="ECO:0000256" key="5">
    <source>
        <dbReference type="ARBA" id="ARBA00022679"/>
    </source>
</evidence>
<dbReference type="Gene3D" id="3.40.50.150">
    <property type="entry name" value="Vaccinia Virus protein VP39"/>
    <property type="match status" value="1"/>
</dbReference>
<dbReference type="OrthoDB" id="7848332at2759"/>
<dbReference type="SUPFAM" id="SSF53335">
    <property type="entry name" value="S-adenosyl-L-methionine-dependent methyltransferases"/>
    <property type="match status" value="1"/>
</dbReference>
<comment type="function">
    <text evidence="10">Arginine methyltransferase that methylates (mono and asymmetric dimethylation) the guanidino nitrogens of arginyl residues present in target proteins.</text>
</comment>
<evidence type="ECO:0000256" key="9">
    <source>
        <dbReference type="ARBA" id="ARBA00049303"/>
    </source>
</evidence>
<evidence type="ECO:0000313" key="16">
    <source>
        <dbReference type="Proteomes" id="UP000797356"/>
    </source>
</evidence>
<dbReference type="GO" id="GO:0032259">
    <property type="term" value="P:methylation"/>
    <property type="evidence" value="ECO:0007669"/>
    <property type="project" value="UniProtKB-KW"/>
</dbReference>
<organism evidence="15 16">
    <name type="scientific">Cocos nucifera</name>
    <name type="common">Coconut palm</name>
    <dbReference type="NCBI Taxonomy" id="13894"/>
    <lineage>
        <taxon>Eukaryota</taxon>
        <taxon>Viridiplantae</taxon>
        <taxon>Streptophyta</taxon>
        <taxon>Embryophyta</taxon>
        <taxon>Tracheophyta</taxon>
        <taxon>Spermatophyta</taxon>
        <taxon>Magnoliopsida</taxon>
        <taxon>Liliopsida</taxon>
        <taxon>Arecaceae</taxon>
        <taxon>Arecoideae</taxon>
        <taxon>Cocoseae</taxon>
        <taxon>Attaleinae</taxon>
        <taxon>Cocos</taxon>
    </lineage>
</organism>
<dbReference type="AlphaFoldDB" id="A0A8K0NCQ6"/>
<evidence type="ECO:0000256" key="2">
    <source>
        <dbReference type="ARBA" id="ARBA00005598"/>
    </source>
</evidence>
<comment type="catalytic activity">
    <reaction evidence="8">
        <text>L-arginyl-[protein] + 2 S-adenosyl-L-methionine = N(omega),N(omega)-dimethyl-L-arginyl-[protein] + 2 S-adenosyl-L-homocysteine + 2 H(+)</text>
        <dbReference type="Rhea" id="RHEA:48096"/>
        <dbReference type="Rhea" id="RHEA-COMP:10532"/>
        <dbReference type="Rhea" id="RHEA-COMP:11991"/>
        <dbReference type="ChEBI" id="CHEBI:15378"/>
        <dbReference type="ChEBI" id="CHEBI:29965"/>
        <dbReference type="ChEBI" id="CHEBI:57856"/>
        <dbReference type="ChEBI" id="CHEBI:59789"/>
        <dbReference type="ChEBI" id="CHEBI:61897"/>
        <dbReference type="EC" id="2.1.1.319"/>
    </reaction>
    <physiologicalReaction direction="left-to-right" evidence="8">
        <dbReference type="Rhea" id="RHEA:48097"/>
    </physiologicalReaction>
</comment>
<dbReference type="Pfam" id="PF22528">
    <property type="entry name" value="PRMT_C"/>
    <property type="match status" value="1"/>
</dbReference>
<dbReference type="Gene3D" id="2.70.160.11">
    <property type="entry name" value="Hnrnp arginine n-methyltransferase1"/>
    <property type="match status" value="1"/>
</dbReference>
<evidence type="ECO:0000256" key="8">
    <source>
        <dbReference type="ARBA" id="ARBA00047384"/>
    </source>
</evidence>
<keyword evidence="7" id="KW-0539">Nucleus</keyword>
<protein>
    <recommendedName>
        <fullName evidence="11">Protein arginine N-methyltransferase 1</fullName>
        <ecNumber evidence="3">2.1.1.319</ecNumber>
    </recommendedName>
</protein>
<dbReference type="FunFam" id="2.70.160.11:FF:000001">
    <property type="entry name" value="Blast:Protein arginine N-methyltransferase 1"/>
    <property type="match status" value="1"/>
</dbReference>
<dbReference type="Pfam" id="PF03096">
    <property type="entry name" value="Ndr"/>
    <property type="match status" value="1"/>
</dbReference>
<evidence type="ECO:0000313" key="15">
    <source>
        <dbReference type="EMBL" id="KAG1367855.1"/>
    </source>
</evidence>
<dbReference type="Gene3D" id="3.40.50.1820">
    <property type="entry name" value="alpha/beta hydrolase"/>
    <property type="match status" value="1"/>
</dbReference>
<evidence type="ECO:0000256" key="1">
    <source>
        <dbReference type="ARBA" id="ARBA00004123"/>
    </source>
</evidence>
<dbReference type="PANTHER" id="PTHR11034">
    <property type="entry name" value="N-MYC DOWNSTREAM REGULATED"/>
    <property type="match status" value="1"/>
</dbReference>
<dbReference type="CDD" id="cd02440">
    <property type="entry name" value="AdoMet_MTases"/>
    <property type="match status" value="1"/>
</dbReference>
<dbReference type="Pfam" id="PF06325">
    <property type="entry name" value="PrmA"/>
    <property type="match status" value="1"/>
</dbReference>
<name>A0A8K0NCQ6_COCNU</name>
<evidence type="ECO:0000256" key="10">
    <source>
        <dbReference type="ARBA" id="ARBA00054963"/>
    </source>
</evidence>
<dbReference type="SUPFAM" id="SSF53474">
    <property type="entry name" value="alpha/beta-Hydrolases"/>
    <property type="match status" value="1"/>
</dbReference>
<dbReference type="InterPro" id="IPR055135">
    <property type="entry name" value="PRMT_dom"/>
</dbReference>
<evidence type="ECO:0000256" key="6">
    <source>
        <dbReference type="ARBA" id="ARBA00022691"/>
    </source>
</evidence>
<dbReference type="Proteomes" id="UP000797356">
    <property type="component" value="Chromosome 14"/>
</dbReference>
<dbReference type="InterPro" id="IPR025799">
    <property type="entry name" value="Arg_MeTrfase"/>
</dbReference>
<evidence type="ECO:0000256" key="11">
    <source>
        <dbReference type="ARBA" id="ARBA00069515"/>
    </source>
</evidence>
<accession>A0A8K0NCQ6</accession>
<comment type="subcellular location">
    <subcellularLocation>
        <location evidence="1">Nucleus</location>
    </subcellularLocation>
</comment>
<comment type="caution">
    <text evidence="15">The sequence shown here is derived from an EMBL/GenBank/DDBJ whole genome shotgun (WGS) entry which is preliminary data.</text>
</comment>
<reference evidence="15" key="2">
    <citation type="submission" date="2019-07" db="EMBL/GenBank/DDBJ databases">
        <authorList>
            <person name="Yang Y."/>
            <person name="Bocs S."/>
            <person name="Baudouin L."/>
        </authorList>
    </citation>
    <scope>NUCLEOTIDE SEQUENCE</scope>
    <source>
        <tissue evidence="15">Spear leaf of Hainan Tall coconut</tissue>
    </source>
</reference>
<proteinExistence type="inferred from homology"/>